<evidence type="ECO:0000313" key="2">
    <source>
        <dbReference type="EMBL" id="CAE0758088.1"/>
    </source>
</evidence>
<organism evidence="2">
    <name type="scientific">Chrysotila carterae</name>
    <name type="common">Marine alga</name>
    <name type="synonym">Syracosphaera carterae</name>
    <dbReference type="NCBI Taxonomy" id="13221"/>
    <lineage>
        <taxon>Eukaryota</taxon>
        <taxon>Haptista</taxon>
        <taxon>Haptophyta</taxon>
        <taxon>Prymnesiophyceae</taxon>
        <taxon>Isochrysidales</taxon>
        <taxon>Isochrysidaceae</taxon>
        <taxon>Chrysotila</taxon>
    </lineage>
</organism>
<keyword evidence="1" id="KW-0472">Membrane</keyword>
<reference evidence="2" key="1">
    <citation type="submission" date="2021-01" db="EMBL/GenBank/DDBJ databases">
        <authorList>
            <person name="Corre E."/>
            <person name="Pelletier E."/>
            <person name="Niang G."/>
            <person name="Scheremetjew M."/>
            <person name="Finn R."/>
            <person name="Kale V."/>
            <person name="Holt S."/>
            <person name="Cochrane G."/>
            <person name="Meng A."/>
            <person name="Brown T."/>
            <person name="Cohen L."/>
        </authorList>
    </citation>
    <scope>NUCLEOTIDE SEQUENCE</scope>
    <source>
        <strain evidence="2">CCMP645</strain>
    </source>
</reference>
<keyword evidence="1" id="KW-0812">Transmembrane</keyword>
<name>A0A7S4B8Q7_CHRCT</name>
<evidence type="ECO:0000256" key="1">
    <source>
        <dbReference type="SAM" id="Phobius"/>
    </source>
</evidence>
<gene>
    <name evidence="2" type="ORF">PCAR00345_LOCUS10682</name>
</gene>
<sequence>MSEQSSFVEHLLSAIPRHRVLLSVLTLYAIWYRASQSITRRPGTWGPRWLAVLVARFFSWLMDAIGSRRCSVKLPKGSWHDTQTMVVWHPHGPYTAMAFMHCAELNVTERPLSWFAGIAPVLFSLPLFREALLLLNARSVDARTLEMRSSTCGLLSSPCAAARL</sequence>
<keyword evidence="1" id="KW-1133">Transmembrane helix</keyword>
<accession>A0A7S4B8Q7</accession>
<dbReference type="EMBL" id="HBIZ01017176">
    <property type="protein sequence ID" value="CAE0758088.1"/>
    <property type="molecule type" value="Transcribed_RNA"/>
</dbReference>
<protein>
    <submittedName>
        <fullName evidence="2">Uncharacterized protein</fullName>
    </submittedName>
</protein>
<feature type="transmembrane region" description="Helical" evidence="1">
    <location>
        <begin position="20"/>
        <end position="36"/>
    </location>
</feature>
<proteinExistence type="predicted"/>
<dbReference type="AlphaFoldDB" id="A0A7S4B8Q7"/>